<dbReference type="Proteomes" id="UP000256373">
    <property type="component" value="Unassembled WGS sequence"/>
</dbReference>
<comment type="caution">
    <text evidence="3">The sequence shown here is derived from an EMBL/GenBank/DDBJ whole genome shotgun (WGS) entry which is preliminary data.</text>
</comment>
<reference evidence="3 4" key="1">
    <citation type="submission" date="2018-07" db="EMBL/GenBank/DDBJ databases">
        <title>Dyadobacter roseus sp. nov., isolated from rose rhizosphere soil.</title>
        <authorList>
            <person name="Chen L."/>
        </authorList>
    </citation>
    <scope>NUCLEOTIDE SEQUENCE [LARGE SCALE GENOMIC DNA]</scope>
    <source>
        <strain evidence="3 4">RS19</strain>
    </source>
</reference>
<dbReference type="FunFam" id="3.40.50.720:FF:000084">
    <property type="entry name" value="Short-chain dehydrogenase reductase"/>
    <property type="match status" value="1"/>
</dbReference>
<dbReference type="PRINTS" id="PR00081">
    <property type="entry name" value="GDHRDH"/>
</dbReference>
<dbReference type="EMBL" id="QNUL01000031">
    <property type="protein sequence ID" value="REA57082.1"/>
    <property type="molecule type" value="Genomic_DNA"/>
</dbReference>
<dbReference type="OrthoDB" id="9788235at2"/>
<proteinExistence type="inferred from homology"/>
<dbReference type="PROSITE" id="PS00061">
    <property type="entry name" value="ADH_SHORT"/>
    <property type="match status" value="1"/>
</dbReference>
<evidence type="ECO:0000256" key="1">
    <source>
        <dbReference type="ARBA" id="ARBA00006484"/>
    </source>
</evidence>
<dbReference type="RefSeq" id="WP_115833696.1">
    <property type="nucleotide sequence ID" value="NZ_QNUL01000031.1"/>
</dbReference>
<dbReference type="Gene3D" id="3.40.50.720">
    <property type="entry name" value="NAD(P)-binding Rossmann-like Domain"/>
    <property type="match status" value="1"/>
</dbReference>
<dbReference type="InterPro" id="IPR050259">
    <property type="entry name" value="SDR"/>
</dbReference>
<feature type="coiled-coil region" evidence="2">
    <location>
        <begin position="38"/>
        <end position="68"/>
    </location>
</feature>
<dbReference type="InterPro" id="IPR036291">
    <property type="entry name" value="NAD(P)-bd_dom_sf"/>
</dbReference>
<sequence>MLAEKFNLRGKTALITGSSQGIGKGIAIAFAEYGADIVLHYRSDIEEAEEVADEIQKLGVNVKLLESDLSLPGAVSNFTERLFQITKCIDILVINASVQIPCEWNQVREKDFDIQTQTNFKATFQLIQQVAPHMLDSGWGRILTIGSVQQVKPHPNMIVYAATKSAVLNLVQNFAMHFADKGITVNNLAPGVIGTPRIEQEVPESEERIEKRLETPSGRIGQPEDCAAMALLLCSEAGNFITGQNIFVDGGMSL</sequence>
<dbReference type="GO" id="GO:0032787">
    <property type="term" value="P:monocarboxylic acid metabolic process"/>
    <property type="evidence" value="ECO:0007669"/>
    <property type="project" value="UniProtKB-ARBA"/>
</dbReference>
<dbReference type="PRINTS" id="PR00080">
    <property type="entry name" value="SDRFAMILY"/>
</dbReference>
<gene>
    <name evidence="3" type="ORF">DSL64_25045</name>
</gene>
<dbReference type="InterPro" id="IPR002347">
    <property type="entry name" value="SDR_fam"/>
</dbReference>
<accession>A0A3D8Y4A0</accession>
<dbReference type="PANTHER" id="PTHR42879">
    <property type="entry name" value="3-OXOACYL-(ACYL-CARRIER-PROTEIN) REDUCTASE"/>
    <property type="match status" value="1"/>
</dbReference>
<keyword evidence="4" id="KW-1185">Reference proteome</keyword>
<evidence type="ECO:0000256" key="2">
    <source>
        <dbReference type="SAM" id="Coils"/>
    </source>
</evidence>
<dbReference type="InterPro" id="IPR020904">
    <property type="entry name" value="Sc_DH/Rdtase_CS"/>
</dbReference>
<comment type="similarity">
    <text evidence="1">Belongs to the short-chain dehydrogenases/reductases (SDR) family.</text>
</comment>
<dbReference type="Pfam" id="PF13561">
    <property type="entry name" value="adh_short_C2"/>
    <property type="match status" value="1"/>
</dbReference>
<name>A0A3D8Y4A0_9BACT</name>
<organism evidence="3 4">
    <name type="scientific">Dyadobacter luteus</name>
    <dbReference type="NCBI Taxonomy" id="2259619"/>
    <lineage>
        <taxon>Bacteria</taxon>
        <taxon>Pseudomonadati</taxon>
        <taxon>Bacteroidota</taxon>
        <taxon>Cytophagia</taxon>
        <taxon>Cytophagales</taxon>
        <taxon>Spirosomataceae</taxon>
        <taxon>Dyadobacter</taxon>
    </lineage>
</organism>
<evidence type="ECO:0000313" key="3">
    <source>
        <dbReference type="EMBL" id="REA57082.1"/>
    </source>
</evidence>
<dbReference type="CDD" id="cd05233">
    <property type="entry name" value="SDR_c"/>
    <property type="match status" value="1"/>
</dbReference>
<dbReference type="SUPFAM" id="SSF51735">
    <property type="entry name" value="NAD(P)-binding Rossmann-fold domains"/>
    <property type="match status" value="1"/>
</dbReference>
<evidence type="ECO:0000313" key="4">
    <source>
        <dbReference type="Proteomes" id="UP000256373"/>
    </source>
</evidence>
<dbReference type="AlphaFoldDB" id="A0A3D8Y4A0"/>
<keyword evidence="2" id="KW-0175">Coiled coil</keyword>
<protein>
    <submittedName>
        <fullName evidence="3">Short-chain dehydrogenase</fullName>
    </submittedName>
</protein>